<organism evidence="1 2">
    <name type="scientific">Pseudooceanicola antarcticus</name>
    <dbReference type="NCBI Taxonomy" id="1247613"/>
    <lineage>
        <taxon>Bacteria</taxon>
        <taxon>Pseudomonadati</taxon>
        <taxon>Pseudomonadota</taxon>
        <taxon>Alphaproteobacteria</taxon>
        <taxon>Rhodobacterales</taxon>
        <taxon>Paracoccaceae</taxon>
        <taxon>Pseudooceanicola</taxon>
    </lineage>
</organism>
<protein>
    <submittedName>
        <fullName evidence="1">Uncharacterized protein</fullName>
    </submittedName>
</protein>
<sequence>MTEISPLRFVLHCLIAPRRGGVTEWLLLRAGVLRA</sequence>
<dbReference type="AlphaFoldDB" id="A0A285JG86"/>
<evidence type="ECO:0000313" key="1">
    <source>
        <dbReference type="EMBL" id="SNY58787.1"/>
    </source>
</evidence>
<accession>A0A285JG86</accession>
<dbReference type="Proteomes" id="UP000231655">
    <property type="component" value="Unassembled WGS sequence"/>
</dbReference>
<dbReference type="EMBL" id="OBEA01000008">
    <property type="protein sequence ID" value="SNY58787.1"/>
    <property type="molecule type" value="Genomic_DNA"/>
</dbReference>
<name>A0A285JG86_9RHOB</name>
<proteinExistence type="predicted"/>
<reference evidence="1 2" key="1">
    <citation type="submission" date="2017-09" db="EMBL/GenBank/DDBJ databases">
        <authorList>
            <person name="Ehlers B."/>
            <person name="Leendertz F.H."/>
        </authorList>
    </citation>
    <scope>NUCLEOTIDE SEQUENCE [LARGE SCALE GENOMIC DNA]</scope>
    <source>
        <strain evidence="1 2">CGMCC 1.12662</strain>
    </source>
</reference>
<evidence type="ECO:0000313" key="2">
    <source>
        <dbReference type="Proteomes" id="UP000231655"/>
    </source>
</evidence>
<gene>
    <name evidence="1" type="ORF">SAMN06297129_3611</name>
</gene>